<dbReference type="PANTHER" id="PTHR31591">
    <property type="entry name" value="UPF0613 PROTEIN PB24D3.06C"/>
    <property type="match status" value="1"/>
</dbReference>
<proteinExistence type="predicted"/>
<sequence length="123" mass="13750">SLGSYGHCTLQDDVQDLDSLMASLIERFGKLYKRKPKFVLMGHSTGCQDTVTYLKSGRYATFVSAVILQAPVSDREYFTDSSTTKYLTLARSMINDGKAKEMMCREAWDVPITAERYASLLGS</sequence>
<organism evidence="1 2">
    <name type="scientific">Sphaeroforma arctica JP610</name>
    <dbReference type="NCBI Taxonomy" id="667725"/>
    <lineage>
        <taxon>Eukaryota</taxon>
        <taxon>Ichthyosporea</taxon>
        <taxon>Ichthyophonida</taxon>
        <taxon>Sphaeroforma</taxon>
    </lineage>
</organism>
<dbReference type="RefSeq" id="XP_014148887.1">
    <property type="nucleotide sequence ID" value="XM_014293412.1"/>
</dbReference>
<dbReference type="Proteomes" id="UP000054560">
    <property type="component" value="Unassembled WGS sequence"/>
</dbReference>
<dbReference type="InterPro" id="IPR029058">
    <property type="entry name" value="AB_hydrolase_fold"/>
</dbReference>
<keyword evidence="2" id="KW-1185">Reference proteome</keyword>
<dbReference type="InterPro" id="IPR013744">
    <property type="entry name" value="SidJ"/>
</dbReference>
<accession>A0A0L0FE03</accession>
<dbReference type="PANTHER" id="PTHR31591:SF1">
    <property type="entry name" value="UPF0613 PROTEIN PB24D3.06C"/>
    <property type="match status" value="1"/>
</dbReference>
<dbReference type="GeneID" id="25912985"/>
<evidence type="ECO:0000313" key="2">
    <source>
        <dbReference type="Proteomes" id="UP000054560"/>
    </source>
</evidence>
<dbReference type="OrthoDB" id="10034502at2759"/>
<name>A0A0L0FE03_9EUKA</name>
<evidence type="ECO:0008006" key="3">
    <source>
        <dbReference type="Google" id="ProtNLM"/>
    </source>
</evidence>
<dbReference type="Gene3D" id="3.40.50.1820">
    <property type="entry name" value="alpha/beta hydrolase"/>
    <property type="match status" value="1"/>
</dbReference>
<dbReference type="SUPFAM" id="SSF53474">
    <property type="entry name" value="alpha/beta-Hydrolases"/>
    <property type="match status" value="1"/>
</dbReference>
<dbReference type="AlphaFoldDB" id="A0A0L0FE03"/>
<feature type="non-terminal residue" evidence="1">
    <location>
        <position position="1"/>
    </location>
</feature>
<dbReference type="Pfam" id="PF08538">
    <property type="entry name" value="DUF1749"/>
    <property type="match status" value="1"/>
</dbReference>
<protein>
    <recommendedName>
        <fullName evidence="3">Serine aminopeptidase S33 domain-containing protein</fullName>
    </recommendedName>
</protein>
<reference evidence="1 2" key="1">
    <citation type="submission" date="2011-02" db="EMBL/GenBank/DDBJ databases">
        <title>The Genome Sequence of Sphaeroforma arctica JP610.</title>
        <authorList>
            <consortium name="The Broad Institute Genome Sequencing Platform"/>
            <person name="Russ C."/>
            <person name="Cuomo C."/>
            <person name="Young S.K."/>
            <person name="Zeng Q."/>
            <person name="Gargeya S."/>
            <person name="Alvarado L."/>
            <person name="Berlin A."/>
            <person name="Chapman S.B."/>
            <person name="Chen Z."/>
            <person name="Freedman E."/>
            <person name="Gellesch M."/>
            <person name="Goldberg J."/>
            <person name="Griggs A."/>
            <person name="Gujja S."/>
            <person name="Heilman E."/>
            <person name="Heiman D."/>
            <person name="Howarth C."/>
            <person name="Mehta T."/>
            <person name="Neiman D."/>
            <person name="Pearson M."/>
            <person name="Roberts A."/>
            <person name="Saif S."/>
            <person name="Shea T."/>
            <person name="Shenoy N."/>
            <person name="Sisk P."/>
            <person name="Stolte C."/>
            <person name="Sykes S."/>
            <person name="White J."/>
            <person name="Yandava C."/>
            <person name="Burger G."/>
            <person name="Gray M.W."/>
            <person name="Holland P.W.H."/>
            <person name="King N."/>
            <person name="Lang F.B.F."/>
            <person name="Roger A.J."/>
            <person name="Ruiz-Trillo I."/>
            <person name="Haas B."/>
            <person name="Nusbaum C."/>
            <person name="Birren B."/>
        </authorList>
    </citation>
    <scope>NUCLEOTIDE SEQUENCE [LARGE SCALE GENOMIC DNA]</scope>
    <source>
        <strain evidence="1 2">JP610</strain>
    </source>
</reference>
<dbReference type="eggNOG" id="KOG4840">
    <property type="taxonomic scope" value="Eukaryota"/>
</dbReference>
<gene>
    <name evidence="1" type="ORF">SARC_12481</name>
</gene>
<dbReference type="EMBL" id="KQ243931">
    <property type="protein sequence ID" value="KNC74985.1"/>
    <property type="molecule type" value="Genomic_DNA"/>
</dbReference>
<evidence type="ECO:0000313" key="1">
    <source>
        <dbReference type="EMBL" id="KNC74985.1"/>
    </source>
</evidence>